<evidence type="ECO:0000313" key="3">
    <source>
        <dbReference type="Proteomes" id="UP000224006"/>
    </source>
</evidence>
<evidence type="ECO:0000256" key="1">
    <source>
        <dbReference type="SAM" id="MobiDB-lite"/>
    </source>
</evidence>
<reference evidence="2 3" key="1">
    <citation type="submission" date="2017-09" db="EMBL/GenBank/DDBJ databases">
        <title>Genome sequencing of Besnoitia besnoiti strain Bb-Ger1.</title>
        <authorList>
            <person name="Schares G."/>
            <person name="Venepally P."/>
            <person name="Lorenzi H.A."/>
        </authorList>
    </citation>
    <scope>NUCLEOTIDE SEQUENCE [LARGE SCALE GENOMIC DNA]</scope>
    <source>
        <strain evidence="2 3">Bb-Ger1</strain>
    </source>
</reference>
<comment type="caution">
    <text evidence="2">The sequence shown here is derived from an EMBL/GenBank/DDBJ whole genome shotgun (WGS) entry which is preliminary data.</text>
</comment>
<dbReference type="VEuPathDB" id="ToxoDB:BESB_045990"/>
<gene>
    <name evidence="2" type="ORF">BESB_045990</name>
</gene>
<dbReference type="InterPro" id="IPR015797">
    <property type="entry name" value="NUDIX_hydrolase-like_dom_sf"/>
</dbReference>
<evidence type="ECO:0000313" key="2">
    <source>
        <dbReference type="EMBL" id="PFH36407.1"/>
    </source>
</evidence>
<dbReference type="AlphaFoldDB" id="A0A2A9ML99"/>
<dbReference type="OrthoDB" id="343877at2759"/>
<sequence length="346" mass="37214">MPWLCDAPQLRRRGLAFWLFSLVFAVALCLLAFRAFSPASPASRLLASSPSVNRRLVSETKNTMQLGATEKLRGFLIAWNPARGYLLLRSEKKSKGLHYQLPGGHAEFPDDAIAAAHFFVEADRAHAAQAAAGPGPAPSSSFSSSPSSSYPFSSSSFVSRLASLLSSSEEAGTAGARGGERKKHVDEEEVARVAAARELFEETGIDVRGELQHLVPLAAAGIGPYKARFYFFLHLTEEMLAAATRAAHNAEDEGDDEEKKTKHAKKERALLQPESDHKQAPLLEVQLAIGLDEHTGFRFVPAVMEAAELVAKHSGGKSTKALQAFADLLNKKTSLSPLQAVAGLEG</sequence>
<keyword evidence="3" id="KW-1185">Reference proteome</keyword>
<dbReference type="EMBL" id="NWUJ01000003">
    <property type="protein sequence ID" value="PFH36407.1"/>
    <property type="molecule type" value="Genomic_DNA"/>
</dbReference>
<dbReference type="SUPFAM" id="SSF55811">
    <property type="entry name" value="Nudix"/>
    <property type="match status" value="1"/>
</dbReference>
<name>A0A2A9ML99_BESBE</name>
<organism evidence="2 3">
    <name type="scientific">Besnoitia besnoiti</name>
    <name type="common">Apicomplexan protozoan</name>
    <dbReference type="NCBI Taxonomy" id="94643"/>
    <lineage>
        <taxon>Eukaryota</taxon>
        <taxon>Sar</taxon>
        <taxon>Alveolata</taxon>
        <taxon>Apicomplexa</taxon>
        <taxon>Conoidasida</taxon>
        <taxon>Coccidia</taxon>
        <taxon>Eucoccidiorida</taxon>
        <taxon>Eimeriorina</taxon>
        <taxon>Sarcocystidae</taxon>
        <taxon>Besnoitia</taxon>
    </lineage>
</organism>
<protein>
    <submittedName>
        <fullName evidence="2">Uncharacterized protein</fullName>
    </submittedName>
</protein>
<dbReference type="KEGG" id="bbes:BESB_045990"/>
<dbReference type="GeneID" id="40309529"/>
<dbReference type="RefSeq" id="XP_029220416.1">
    <property type="nucleotide sequence ID" value="XM_029363050.1"/>
</dbReference>
<dbReference type="CDD" id="cd02883">
    <property type="entry name" value="NUDIX_Hydrolase"/>
    <property type="match status" value="1"/>
</dbReference>
<proteinExistence type="predicted"/>
<dbReference type="Gene3D" id="3.90.79.10">
    <property type="entry name" value="Nucleoside Triphosphate Pyrophosphohydrolase"/>
    <property type="match status" value="1"/>
</dbReference>
<feature type="region of interest" description="Disordered" evidence="1">
    <location>
        <begin position="246"/>
        <end position="267"/>
    </location>
</feature>
<dbReference type="Proteomes" id="UP000224006">
    <property type="component" value="Chromosome III"/>
</dbReference>
<accession>A0A2A9ML99</accession>